<organism evidence="10 11">
    <name type="scientific">Candida tropicalis (strain ATCC MYA-3404 / T1)</name>
    <name type="common">Yeast</name>
    <dbReference type="NCBI Taxonomy" id="294747"/>
    <lineage>
        <taxon>Eukaryota</taxon>
        <taxon>Fungi</taxon>
        <taxon>Dikarya</taxon>
        <taxon>Ascomycota</taxon>
        <taxon>Saccharomycotina</taxon>
        <taxon>Pichiomycetes</taxon>
        <taxon>Debaryomycetaceae</taxon>
        <taxon>Candida/Lodderomyces clade</taxon>
        <taxon>Candida</taxon>
    </lineage>
</organism>
<evidence type="ECO:0000256" key="6">
    <source>
        <dbReference type="ARBA" id="ARBA00022729"/>
    </source>
</evidence>
<evidence type="ECO:0000256" key="3">
    <source>
        <dbReference type="ARBA" id="ARBA00005798"/>
    </source>
</evidence>
<evidence type="ECO:0000313" key="11">
    <source>
        <dbReference type="Proteomes" id="UP000002037"/>
    </source>
</evidence>
<protein>
    <submittedName>
        <fullName evidence="10">Uncharacterized protein</fullName>
    </submittedName>
</protein>
<dbReference type="EMBL" id="GG692405">
    <property type="protein sequence ID" value="EER30231.1"/>
    <property type="molecule type" value="Genomic_DNA"/>
</dbReference>
<proteinExistence type="inferred from homology"/>
<evidence type="ECO:0000256" key="8">
    <source>
        <dbReference type="SAM" id="MobiDB-lite"/>
    </source>
</evidence>
<name>C5MIX2_CANTT</name>
<dbReference type="InterPro" id="IPR051648">
    <property type="entry name" value="CWI-Assembly_Regulator"/>
</dbReference>
<evidence type="ECO:0000256" key="9">
    <source>
        <dbReference type="SAM" id="SignalP"/>
    </source>
</evidence>
<evidence type="ECO:0000256" key="4">
    <source>
        <dbReference type="ARBA" id="ARBA00022512"/>
    </source>
</evidence>
<keyword evidence="11" id="KW-1185">Reference proteome</keyword>
<dbReference type="PANTHER" id="PTHR31018:SF3">
    <property type="entry name" value="RECEPTOR PROTEIN-TYROSINE KINASE"/>
    <property type="match status" value="1"/>
</dbReference>
<evidence type="ECO:0000256" key="2">
    <source>
        <dbReference type="ARBA" id="ARBA00004609"/>
    </source>
</evidence>
<dbReference type="STRING" id="294747.C5MIX2"/>
<dbReference type="InterPro" id="IPR036941">
    <property type="entry name" value="Rcpt_L-dom_sf"/>
</dbReference>
<accession>C5MIX2</accession>
<sequence length="416" mass="43945">MQVKSFLFPLVAALLAEAASSSDKCSFSKTSITEATGIQELNACETLDGTITVSGSAIGAIDLSSVKQLKGNFSILNTPSVISLNFNQLQNITGALVINNATQLNSIDLTSLSDANEIQLVSLPSFAILNLNTGVDSAGTIVLSDTALTNLNGLSSFKTISTININNNKNITKINFENLETVTDSMILSFNNDEASVNLDSLLWAANLTIQDVEDFSAANLTSVNGSLGFSYNTFEKLELPELTNVGSSIQVFAHEALEELSIPKLTTIGGEIRMFNNTELEDIEFKNLTTVKGALSITGSYSNLTMPKLNLVAGDFTANSTSEDFDCKEYDDLHDDDKIKGHNYECSHPTKVKDSESSSKTSTGSSKSTGKSSSGSSSDSDSSSNSSSSSKKNDAAMMTPGFMLAGALGAALALI</sequence>
<dbReference type="SUPFAM" id="SSF52058">
    <property type="entry name" value="L domain-like"/>
    <property type="match status" value="2"/>
</dbReference>
<feature type="chain" id="PRO_5002955515" evidence="9">
    <location>
        <begin position="22"/>
        <end position="416"/>
    </location>
</feature>
<dbReference type="Proteomes" id="UP000002037">
    <property type="component" value="Unassembled WGS sequence"/>
</dbReference>
<dbReference type="OrthoDB" id="536881at2759"/>
<dbReference type="GO" id="GO:0005886">
    <property type="term" value="C:plasma membrane"/>
    <property type="evidence" value="ECO:0007669"/>
    <property type="project" value="UniProtKB-SubCell"/>
</dbReference>
<dbReference type="PANTHER" id="PTHR31018">
    <property type="entry name" value="SPORULATION-SPECIFIC PROTEIN-RELATED"/>
    <property type="match status" value="1"/>
</dbReference>
<dbReference type="AlphaFoldDB" id="C5MIX2"/>
<feature type="compositionally biased region" description="Low complexity" evidence="8">
    <location>
        <begin position="359"/>
        <end position="391"/>
    </location>
</feature>
<gene>
    <name evidence="10" type="ORF">CTRG_06015</name>
</gene>
<comment type="subcellular location">
    <subcellularLocation>
        <location evidence="2">Cell membrane</location>
        <topology evidence="2">Lipid-anchor</topology>
        <topology evidence="2">GPI-anchor</topology>
    </subcellularLocation>
    <subcellularLocation>
        <location evidence="1">Secreted</location>
        <location evidence="1">Cell wall</location>
    </subcellularLocation>
</comment>
<feature type="signal peptide" evidence="9">
    <location>
        <begin position="1"/>
        <end position="21"/>
    </location>
</feature>
<keyword evidence="6 9" id="KW-0732">Signal</keyword>
<dbReference type="GO" id="GO:0009277">
    <property type="term" value="C:fungal-type cell wall"/>
    <property type="evidence" value="ECO:0007669"/>
    <property type="project" value="TreeGrafter"/>
</dbReference>
<dbReference type="HOGENOM" id="CLU_035846_0_0_1"/>
<dbReference type="RefSeq" id="XP_002546537.1">
    <property type="nucleotide sequence ID" value="XM_002546491.1"/>
</dbReference>
<comment type="similarity">
    <text evidence="3">Belongs to the SPS2 family.</text>
</comment>
<dbReference type="GeneID" id="8298586"/>
<dbReference type="KEGG" id="ctp:CTRG_06015"/>
<dbReference type="GO" id="GO:0009986">
    <property type="term" value="C:cell surface"/>
    <property type="evidence" value="ECO:0007669"/>
    <property type="project" value="TreeGrafter"/>
</dbReference>
<evidence type="ECO:0000256" key="5">
    <source>
        <dbReference type="ARBA" id="ARBA00022525"/>
    </source>
</evidence>
<feature type="region of interest" description="Disordered" evidence="8">
    <location>
        <begin position="342"/>
        <end position="396"/>
    </location>
</feature>
<keyword evidence="5" id="KW-0964">Secreted</keyword>
<evidence type="ECO:0000256" key="1">
    <source>
        <dbReference type="ARBA" id="ARBA00004191"/>
    </source>
</evidence>
<evidence type="ECO:0000256" key="7">
    <source>
        <dbReference type="ARBA" id="ARBA00023180"/>
    </source>
</evidence>
<dbReference type="VEuPathDB" id="FungiDB:CTRG_06015"/>
<reference evidence="10 11" key="1">
    <citation type="journal article" date="2009" name="Nature">
        <title>Evolution of pathogenicity and sexual reproduction in eight Candida genomes.</title>
        <authorList>
            <person name="Butler G."/>
            <person name="Rasmussen M.D."/>
            <person name="Lin M.F."/>
            <person name="Santos M.A."/>
            <person name="Sakthikumar S."/>
            <person name="Munro C.A."/>
            <person name="Rheinbay E."/>
            <person name="Grabherr M."/>
            <person name="Forche A."/>
            <person name="Reedy J.L."/>
            <person name="Agrafioti I."/>
            <person name="Arnaud M.B."/>
            <person name="Bates S."/>
            <person name="Brown A.J."/>
            <person name="Brunke S."/>
            <person name="Costanzo M.C."/>
            <person name="Fitzpatrick D.A."/>
            <person name="de Groot P.W."/>
            <person name="Harris D."/>
            <person name="Hoyer L.L."/>
            <person name="Hube B."/>
            <person name="Klis F.M."/>
            <person name="Kodira C."/>
            <person name="Lennard N."/>
            <person name="Logue M.E."/>
            <person name="Martin R."/>
            <person name="Neiman A.M."/>
            <person name="Nikolaou E."/>
            <person name="Quail M.A."/>
            <person name="Quinn J."/>
            <person name="Santos M.C."/>
            <person name="Schmitzberger F.F."/>
            <person name="Sherlock G."/>
            <person name="Shah P."/>
            <person name="Silverstein K.A."/>
            <person name="Skrzypek M.S."/>
            <person name="Soll D."/>
            <person name="Staggs R."/>
            <person name="Stansfield I."/>
            <person name="Stumpf M.P."/>
            <person name="Sudbery P.E."/>
            <person name="Srikantha T."/>
            <person name="Zeng Q."/>
            <person name="Berman J."/>
            <person name="Berriman M."/>
            <person name="Heitman J."/>
            <person name="Gow N.A."/>
            <person name="Lorenz M.C."/>
            <person name="Birren B.W."/>
            <person name="Kellis M."/>
            <person name="Cuomo C.A."/>
        </authorList>
    </citation>
    <scope>NUCLEOTIDE SEQUENCE [LARGE SCALE GENOMIC DNA]</scope>
    <source>
        <strain evidence="11">ATCC MYA-3404 / T1</strain>
    </source>
</reference>
<evidence type="ECO:0000313" key="10">
    <source>
        <dbReference type="EMBL" id="EER30231.1"/>
    </source>
</evidence>
<dbReference type="Gene3D" id="3.80.20.20">
    <property type="entry name" value="Receptor L-domain"/>
    <property type="match status" value="2"/>
</dbReference>
<dbReference type="GO" id="GO:0031505">
    <property type="term" value="P:fungal-type cell wall organization"/>
    <property type="evidence" value="ECO:0007669"/>
    <property type="project" value="TreeGrafter"/>
</dbReference>
<keyword evidence="7" id="KW-0325">Glycoprotein</keyword>
<dbReference type="eggNOG" id="ENOG502QUZC">
    <property type="taxonomic scope" value="Eukaryota"/>
</dbReference>
<keyword evidence="4" id="KW-0134">Cell wall</keyword>